<dbReference type="InterPro" id="IPR011576">
    <property type="entry name" value="Pyridox_Oxase_N"/>
</dbReference>
<keyword evidence="4" id="KW-1185">Reference proteome</keyword>
<dbReference type="Gene3D" id="2.30.110.10">
    <property type="entry name" value="Electron Transport, Fmn-binding Protein, Chain A"/>
    <property type="match status" value="1"/>
</dbReference>
<accession>A0A1Y2MWX5</accession>
<evidence type="ECO:0000313" key="4">
    <source>
        <dbReference type="Proteomes" id="UP000194360"/>
    </source>
</evidence>
<protein>
    <submittedName>
        <fullName evidence="3">Pyridoxamine 5'-phosphate oxidase</fullName>
    </submittedName>
</protein>
<dbReference type="SUPFAM" id="SSF50475">
    <property type="entry name" value="FMN-binding split barrel"/>
    <property type="match status" value="1"/>
</dbReference>
<dbReference type="Pfam" id="PF01243">
    <property type="entry name" value="PNPOx_N"/>
    <property type="match status" value="1"/>
</dbReference>
<comment type="caution">
    <text evidence="3">The sequence shown here is derived from an EMBL/GenBank/DDBJ whole genome shotgun (WGS) entry which is preliminary data.</text>
</comment>
<gene>
    <name evidence="3" type="ORF">BG845_03260</name>
</gene>
<dbReference type="Proteomes" id="UP000194360">
    <property type="component" value="Unassembled WGS sequence"/>
</dbReference>
<evidence type="ECO:0000259" key="2">
    <source>
        <dbReference type="Pfam" id="PF01243"/>
    </source>
</evidence>
<dbReference type="GO" id="GO:0070967">
    <property type="term" value="F:coenzyme F420 binding"/>
    <property type="evidence" value="ECO:0007669"/>
    <property type="project" value="TreeGrafter"/>
</dbReference>
<proteinExistence type="predicted"/>
<dbReference type="PANTHER" id="PTHR35176:SF6">
    <property type="entry name" value="HEME OXYGENASE HI_0854-RELATED"/>
    <property type="match status" value="1"/>
</dbReference>
<dbReference type="GO" id="GO:0016627">
    <property type="term" value="F:oxidoreductase activity, acting on the CH-CH group of donors"/>
    <property type="evidence" value="ECO:0007669"/>
    <property type="project" value="TreeGrafter"/>
</dbReference>
<dbReference type="AlphaFoldDB" id="A0A1Y2MWX5"/>
<dbReference type="PANTHER" id="PTHR35176">
    <property type="entry name" value="HEME OXYGENASE HI_0854-RELATED"/>
    <property type="match status" value="1"/>
</dbReference>
<evidence type="ECO:0000256" key="1">
    <source>
        <dbReference type="ARBA" id="ARBA00023002"/>
    </source>
</evidence>
<dbReference type="InterPro" id="IPR012349">
    <property type="entry name" value="Split_barrel_FMN-bd"/>
</dbReference>
<dbReference type="EMBL" id="MIGB01000016">
    <property type="protein sequence ID" value="OSY39663.1"/>
    <property type="molecule type" value="Genomic_DNA"/>
</dbReference>
<sequence length="143" mass="15825">MSTPALSTALLTDEDLAFLARPLYGFLTVAGAAEPPQPRPVWFETGADGAIHLSTMRESPKLRRLGRGSRASLVVTAPVGERERWVAVAARATVHEDGVDELVTRLAGRYWDLDDRADDLTAMLAEDNVRVQLHPEKVWRFAF</sequence>
<reference evidence="3 4" key="1">
    <citation type="submission" date="2016-09" db="EMBL/GenBank/DDBJ databases">
        <title>Pseudonocardia autotrophica DSM535, a candidate organism with high potential of specific P450 cytochromes.</title>
        <authorList>
            <person name="Grumaz C."/>
            <person name="Vainshtein Y."/>
            <person name="Kirstahler P."/>
            <person name="Sohn K."/>
        </authorList>
    </citation>
    <scope>NUCLEOTIDE SEQUENCE [LARGE SCALE GENOMIC DNA]</scope>
    <source>
        <strain evidence="3 4">DSM 535</strain>
    </source>
</reference>
<name>A0A1Y2MWX5_PSEAH</name>
<dbReference type="STRING" id="2074.BG845_03260"/>
<keyword evidence="1" id="KW-0560">Oxidoreductase</keyword>
<dbReference type="RefSeq" id="WP_085913481.1">
    <property type="nucleotide sequence ID" value="NZ_AP018920.1"/>
</dbReference>
<feature type="domain" description="Pyridoxamine 5'-phosphate oxidase N-terminal" evidence="2">
    <location>
        <begin position="11"/>
        <end position="137"/>
    </location>
</feature>
<dbReference type="InterPro" id="IPR052019">
    <property type="entry name" value="F420H2_bilvrd_red/Heme_oxyg"/>
</dbReference>
<dbReference type="GO" id="GO:0005829">
    <property type="term" value="C:cytosol"/>
    <property type="evidence" value="ECO:0007669"/>
    <property type="project" value="TreeGrafter"/>
</dbReference>
<dbReference type="OrthoDB" id="7058606at2"/>
<organism evidence="3 4">
    <name type="scientific">Pseudonocardia autotrophica</name>
    <name type="common">Amycolata autotrophica</name>
    <name type="synonym">Nocardia autotrophica</name>
    <dbReference type="NCBI Taxonomy" id="2074"/>
    <lineage>
        <taxon>Bacteria</taxon>
        <taxon>Bacillati</taxon>
        <taxon>Actinomycetota</taxon>
        <taxon>Actinomycetes</taxon>
        <taxon>Pseudonocardiales</taxon>
        <taxon>Pseudonocardiaceae</taxon>
        <taxon>Pseudonocardia</taxon>
    </lineage>
</organism>
<evidence type="ECO:0000313" key="3">
    <source>
        <dbReference type="EMBL" id="OSY39663.1"/>
    </source>
</evidence>